<protein>
    <submittedName>
        <fullName evidence="1">Membrane protein</fullName>
    </submittedName>
</protein>
<gene>
    <name evidence="1" type="ORF">C9I47_0754</name>
</gene>
<dbReference type="AlphaFoldDB" id="A0A2U9T518"/>
<name>A0A2U9T518_9GAMM</name>
<accession>A0A2U9T518</accession>
<dbReference type="Proteomes" id="UP000249447">
    <property type="component" value="Chromosome"/>
</dbReference>
<reference evidence="1 2" key="1">
    <citation type="submission" date="2018-05" db="EMBL/GenBank/DDBJ databases">
        <title>The complete genome of Lysobacter maris HZ9B, a marine bacterium antagonistic against terrestrial plant pathogens.</title>
        <authorList>
            <person name="Zhang X.-Q."/>
        </authorList>
    </citation>
    <scope>NUCLEOTIDE SEQUENCE [LARGE SCALE GENOMIC DNA]</scope>
    <source>
        <strain evidence="1 2">HZ9B</strain>
    </source>
</reference>
<dbReference type="KEGG" id="lmb:C9I47_0754"/>
<evidence type="ECO:0000313" key="1">
    <source>
        <dbReference type="EMBL" id="AWV06475.1"/>
    </source>
</evidence>
<dbReference type="Pfam" id="PF04307">
    <property type="entry name" value="YdjM"/>
    <property type="match status" value="1"/>
</dbReference>
<proteinExistence type="predicted"/>
<dbReference type="InterPro" id="IPR007404">
    <property type="entry name" value="YdjM-like"/>
</dbReference>
<dbReference type="PANTHER" id="PTHR35531:SF1">
    <property type="entry name" value="INNER MEMBRANE PROTEIN YBCI-RELATED"/>
    <property type="match status" value="1"/>
</dbReference>
<dbReference type="EMBL" id="CP029843">
    <property type="protein sequence ID" value="AWV06475.1"/>
    <property type="molecule type" value="Genomic_DNA"/>
</dbReference>
<organism evidence="1 2">
    <name type="scientific">Marilutibacter maris</name>
    <dbReference type="NCBI Taxonomy" id="1605891"/>
    <lineage>
        <taxon>Bacteria</taxon>
        <taxon>Pseudomonadati</taxon>
        <taxon>Pseudomonadota</taxon>
        <taxon>Gammaproteobacteria</taxon>
        <taxon>Lysobacterales</taxon>
        <taxon>Lysobacteraceae</taxon>
        <taxon>Marilutibacter</taxon>
    </lineage>
</organism>
<dbReference type="PANTHER" id="PTHR35531">
    <property type="entry name" value="INNER MEMBRANE PROTEIN YBCI-RELATED"/>
    <property type="match status" value="1"/>
</dbReference>
<evidence type="ECO:0000313" key="2">
    <source>
        <dbReference type="Proteomes" id="UP000249447"/>
    </source>
</evidence>
<keyword evidence="2" id="KW-1185">Reference proteome</keyword>
<dbReference type="RefSeq" id="WP_111265642.1">
    <property type="nucleotide sequence ID" value="NZ_CP029843.1"/>
</dbReference>
<sequence>MPTIITHAVVPLAAGIALGSRRIDRRLMLAGMAAAILPDADVVAFALDIPYADAFGHRGASHSLLFATVLGALAASFHRSLRTEPALAATWIFACTLSHPLLDAFTDGGLGVALWWPWSQAREFAPWRPIEVSPIGAGFFSKRGLAVLMSEARWIWLPATALTLATLALRKASHALSSRR</sequence>
<dbReference type="OrthoDB" id="9794683at2"/>